<evidence type="ECO:0000256" key="1">
    <source>
        <dbReference type="SAM" id="MobiDB-lite"/>
    </source>
</evidence>
<protein>
    <submittedName>
        <fullName evidence="2">Uncharacterized protein</fullName>
    </submittedName>
</protein>
<accession>A0ABY6YW15</accession>
<sequence>MAALPAQGGRLTFRPRAEPRTAPRDPTGTAPGEREVREAVITHAYPVGWLTVAALGAPAWRWATLAPANAALTVIRHTPGRAAEVLAFNDVSHLEPDLRWSGCAPARRP</sequence>
<dbReference type="EMBL" id="CP113264">
    <property type="protein sequence ID" value="WAE76383.1"/>
    <property type="molecule type" value="Genomic_DNA"/>
</dbReference>
<name>A0ABY6YW15_9ACTN</name>
<dbReference type="InterPro" id="IPR029033">
    <property type="entry name" value="His_PPase_superfam"/>
</dbReference>
<evidence type="ECO:0000313" key="2">
    <source>
        <dbReference type="EMBL" id="WAE76383.1"/>
    </source>
</evidence>
<dbReference type="Proteomes" id="UP001156498">
    <property type="component" value="Chromosome"/>
</dbReference>
<dbReference type="SUPFAM" id="SSF53254">
    <property type="entry name" value="Phosphoglycerate mutase-like"/>
    <property type="match status" value="1"/>
</dbReference>
<dbReference type="Gene3D" id="3.40.50.1240">
    <property type="entry name" value="Phosphoglycerate mutase-like"/>
    <property type="match status" value="1"/>
</dbReference>
<proteinExistence type="predicted"/>
<keyword evidence="3" id="KW-1185">Reference proteome</keyword>
<reference evidence="2 3" key="1">
    <citation type="journal article" date="2013" name="Int. J. Syst. Evol. Microbiol.">
        <title>Description of Streptomonospora sediminis sp. nov. and Streptomonospora nanhaiensis sp. nov., and reclassification of Nocardiopsis arabia Hozzein &amp; Goodfellow 2008 as Streptomonospora arabica comb. nov. and emended description of the genus Streptomonospora.</title>
        <authorList>
            <person name="Zhang D.F."/>
            <person name="Pan H.Q."/>
            <person name="He J."/>
            <person name="Zhang X.M."/>
            <person name="Zhang Y.G."/>
            <person name="Klenk H.P."/>
            <person name="Hu J.C."/>
            <person name="Li W.J."/>
        </authorList>
    </citation>
    <scope>NUCLEOTIDE SEQUENCE [LARGE SCALE GENOMIC DNA]</scope>
    <source>
        <strain evidence="2 3">12A09</strain>
    </source>
</reference>
<dbReference type="RefSeq" id="WP_267950152.1">
    <property type="nucleotide sequence ID" value="NZ_CP113264.1"/>
</dbReference>
<gene>
    <name evidence="2" type="ORF">OUQ99_15430</name>
</gene>
<evidence type="ECO:0000313" key="3">
    <source>
        <dbReference type="Proteomes" id="UP001156498"/>
    </source>
</evidence>
<feature type="region of interest" description="Disordered" evidence="1">
    <location>
        <begin position="1"/>
        <end position="34"/>
    </location>
</feature>
<organism evidence="2 3">
    <name type="scientific">Streptomonospora nanhaiensis</name>
    <dbReference type="NCBI Taxonomy" id="1323731"/>
    <lineage>
        <taxon>Bacteria</taxon>
        <taxon>Bacillati</taxon>
        <taxon>Actinomycetota</taxon>
        <taxon>Actinomycetes</taxon>
        <taxon>Streptosporangiales</taxon>
        <taxon>Nocardiopsidaceae</taxon>
        <taxon>Streptomonospora</taxon>
    </lineage>
</organism>